<dbReference type="GeneID" id="10277421"/>
<accession>F0TC68</accession>
<dbReference type="GO" id="GO:0016757">
    <property type="term" value="F:glycosyltransferase activity"/>
    <property type="evidence" value="ECO:0007669"/>
    <property type="project" value="InterPro"/>
</dbReference>
<reference evidence="4 5" key="2">
    <citation type="journal article" date="2014" name="Int. J. Syst. Evol. Microbiol.">
        <title>Methanobacterium paludis sp. nov. and a novel strain of Methanobacterium lacus isolated from northern peatlands.</title>
        <authorList>
            <person name="Cadillo-Quiroz H."/>
            <person name="Brauer S.L."/>
            <person name="Goodson N."/>
            <person name="Yavitt J.B."/>
            <person name="Zinder S.H."/>
        </authorList>
    </citation>
    <scope>NUCLEOTIDE SEQUENCE [LARGE SCALE GENOMIC DNA]</scope>
    <source>
        <strain evidence="4 5">AL-21</strain>
    </source>
</reference>
<dbReference type="FunFam" id="3.40.50.2000:FF:000119">
    <property type="entry name" value="Glycosyl transferase group 1"/>
    <property type="match status" value="1"/>
</dbReference>
<organism evidence="4 5">
    <name type="scientific">Methanobacterium lacus (strain AL-21)</name>
    <dbReference type="NCBI Taxonomy" id="877455"/>
    <lineage>
        <taxon>Archaea</taxon>
        <taxon>Methanobacteriati</taxon>
        <taxon>Methanobacteriota</taxon>
        <taxon>Methanomada group</taxon>
        <taxon>Methanobacteria</taxon>
        <taxon>Methanobacteriales</taxon>
        <taxon>Methanobacteriaceae</taxon>
        <taxon>Methanobacterium</taxon>
    </lineage>
</organism>
<gene>
    <name evidence="4" type="ordered locus">Metbo_0972</name>
</gene>
<dbReference type="InterPro" id="IPR001296">
    <property type="entry name" value="Glyco_trans_1"/>
</dbReference>
<dbReference type="RefSeq" id="WP_013644570.1">
    <property type="nucleotide sequence ID" value="NC_015216.1"/>
</dbReference>
<name>F0TC68_METLA</name>
<proteinExistence type="predicted"/>
<dbReference type="PANTHER" id="PTHR46401:SF2">
    <property type="entry name" value="GLYCOSYLTRANSFERASE WBBK-RELATED"/>
    <property type="match status" value="1"/>
</dbReference>
<feature type="domain" description="Glycosyl transferase family 1" evidence="3">
    <location>
        <begin position="199"/>
        <end position="366"/>
    </location>
</feature>
<evidence type="ECO:0000313" key="4">
    <source>
        <dbReference type="EMBL" id="ADZ09219.1"/>
    </source>
</evidence>
<dbReference type="STRING" id="877455.Metbo_0972"/>
<evidence type="ECO:0000256" key="1">
    <source>
        <dbReference type="ARBA" id="ARBA00022679"/>
    </source>
</evidence>
<evidence type="ECO:0000313" key="5">
    <source>
        <dbReference type="Proteomes" id="UP000007490"/>
    </source>
</evidence>
<sequence>MLEIDYINGPKSDKMFGMYKYQMEIRKRLDVILNVIEYESIMQNLEKRLTPPNNTDAKAQKKSDENSKDSGIKNFLFNQARKSVQEIDRYRYRLIVKNSIHQDNIKHLTNQELAYLLNHMDLDKTVVTCYDLIPWVYENDHGKYWKNIMTGLRKSDRIITISEFSKMEIMKELNYPEERIEIVSVAVDHKVYHPKRDKTILKRFNIPENQKTILYVGSETPRMNLDFLLKSLSKLKKTYPDFKLIKVGDPQSFGAREHFLNTIKATGLEKNVIFTGYVAEEELPKWYNAADLLVYPCLYAGFGVPPLEAMACGTPVITSNTSSLPEVVGNAGVMVDPNDTDAMSKSMFEVLTNESRKEELVQRGLKRSKLFQWDESANTTGEIYRELDQ</sequence>
<evidence type="ECO:0000256" key="2">
    <source>
        <dbReference type="SAM" id="MobiDB-lite"/>
    </source>
</evidence>
<dbReference type="HOGENOM" id="CLU_009583_27_1_2"/>
<dbReference type="EMBL" id="CP002551">
    <property type="protein sequence ID" value="ADZ09219.1"/>
    <property type="molecule type" value="Genomic_DNA"/>
</dbReference>
<dbReference type="SUPFAM" id="SSF53756">
    <property type="entry name" value="UDP-Glycosyltransferase/glycogen phosphorylase"/>
    <property type="match status" value="1"/>
</dbReference>
<dbReference type="Proteomes" id="UP000007490">
    <property type="component" value="Chromosome"/>
</dbReference>
<feature type="region of interest" description="Disordered" evidence="2">
    <location>
        <begin position="49"/>
        <end position="70"/>
    </location>
</feature>
<dbReference type="eggNOG" id="arCOG01411">
    <property type="taxonomic scope" value="Archaea"/>
</dbReference>
<dbReference type="Pfam" id="PF00534">
    <property type="entry name" value="Glycos_transf_1"/>
    <property type="match status" value="1"/>
</dbReference>
<evidence type="ECO:0000259" key="3">
    <source>
        <dbReference type="Pfam" id="PF00534"/>
    </source>
</evidence>
<keyword evidence="1 4" id="KW-0808">Transferase</keyword>
<dbReference type="CDD" id="cd03809">
    <property type="entry name" value="GT4_MtfB-like"/>
    <property type="match status" value="1"/>
</dbReference>
<dbReference type="Gene3D" id="3.40.50.2000">
    <property type="entry name" value="Glycogen Phosphorylase B"/>
    <property type="match status" value="2"/>
</dbReference>
<feature type="compositionally biased region" description="Basic and acidic residues" evidence="2">
    <location>
        <begin position="58"/>
        <end position="70"/>
    </location>
</feature>
<dbReference type="KEGG" id="mel:Metbo_0972"/>
<reference evidence="5" key="1">
    <citation type="submission" date="2011-02" db="EMBL/GenBank/DDBJ databases">
        <title>Complete sequence of Methanobacterium sp. AL-21.</title>
        <authorList>
            <consortium name="US DOE Joint Genome Institute"/>
            <person name="Lucas S."/>
            <person name="Copeland A."/>
            <person name="Lapidus A."/>
            <person name="Cheng J.-F."/>
            <person name="Goodwin L."/>
            <person name="Pitluck S."/>
            <person name="Chertkov O."/>
            <person name="Detter J.C."/>
            <person name="Han C."/>
            <person name="Tapia R."/>
            <person name="Land M."/>
            <person name="Hauser L."/>
            <person name="Kyrpides N."/>
            <person name="Ivanova N."/>
            <person name="Mikhailova N."/>
            <person name="Pagani I."/>
            <person name="Cadillo-Quiroz H."/>
            <person name="Imachi H."/>
            <person name="Zinder S."/>
            <person name="Liu W."/>
            <person name="Woyke T."/>
        </authorList>
    </citation>
    <scope>NUCLEOTIDE SEQUENCE [LARGE SCALE GENOMIC DNA]</scope>
    <source>
        <strain evidence="5">AL-21</strain>
    </source>
</reference>
<protein>
    <submittedName>
        <fullName evidence="4">Glycosyl transferase group 1</fullName>
    </submittedName>
</protein>
<keyword evidence="5" id="KW-1185">Reference proteome</keyword>
<dbReference type="AlphaFoldDB" id="F0TC68"/>
<dbReference type="PANTHER" id="PTHR46401">
    <property type="entry name" value="GLYCOSYLTRANSFERASE WBBK-RELATED"/>
    <property type="match status" value="1"/>
</dbReference>